<evidence type="ECO:0000259" key="1">
    <source>
        <dbReference type="Pfam" id="PF16414"/>
    </source>
</evidence>
<organism evidence="2 3">
    <name type="scientific">Paragonimus westermani</name>
    <dbReference type="NCBI Taxonomy" id="34504"/>
    <lineage>
        <taxon>Eukaryota</taxon>
        <taxon>Metazoa</taxon>
        <taxon>Spiralia</taxon>
        <taxon>Lophotrochozoa</taxon>
        <taxon>Platyhelminthes</taxon>
        <taxon>Trematoda</taxon>
        <taxon>Digenea</taxon>
        <taxon>Plagiorchiida</taxon>
        <taxon>Troglotremata</taxon>
        <taxon>Troglotrematidae</taxon>
        <taxon>Paragonimus</taxon>
    </lineage>
</organism>
<dbReference type="EMBL" id="JTDF01021997">
    <property type="protein sequence ID" value="KAF8561089.1"/>
    <property type="molecule type" value="Genomic_DNA"/>
</dbReference>
<reference evidence="2 3" key="1">
    <citation type="submission" date="2019-07" db="EMBL/GenBank/DDBJ databases">
        <title>Annotation for the trematode Paragonimus westermani.</title>
        <authorList>
            <person name="Choi Y.-J."/>
        </authorList>
    </citation>
    <scope>NUCLEOTIDE SEQUENCE [LARGE SCALE GENOMIC DNA]</scope>
    <source>
        <strain evidence="2">180907_Pwestermani</strain>
    </source>
</reference>
<dbReference type="PANTHER" id="PTHR45727">
    <property type="entry name" value="NPC INTRACELLULAR CHOLESTEROL TRANSPORTER 1"/>
    <property type="match status" value="1"/>
</dbReference>
<evidence type="ECO:0000313" key="2">
    <source>
        <dbReference type="EMBL" id="KAF8561089.1"/>
    </source>
</evidence>
<dbReference type="GO" id="GO:0015485">
    <property type="term" value="F:cholesterol binding"/>
    <property type="evidence" value="ECO:0007669"/>
    <property type="project" value="TreeGrafter"/>
</dbReference>
<dbReference type="OrthoDB" id="6510177at2759"/>
<keyword evidence="3" id="KW-1185">Reference proteome</keyword>
<dbReference type="Pfam" id="PF16414">
    <property type="entry name" value="NPC1_N"/>
    <property type="match status" value="1"/>
</dbReference>
<dbReference type="GO" id="GO:0015918">
    <property type="term" value="P:sterol transport"/>
    <property type="evidence" value="ECO:0007669"/>
    <property type="project" value="TreeGrafter"/>
</dbReference>
<protein>
    <recommendedName>
        <fullName evidence="1">Niemann-Pick C1 N-terminal domain-containing protein</fullName>
    </recommendedName>
</protein>
<gene>
    <name evidence="2" type="ORF">P879_10245</name>
</gene>
<evidence type="ECO:0000313" key="3">
    <source>
        <dbReference type="Proteomes" id="UP000699462"/>
    </source>
</evidence>
<dbReference type="GO" id="GO:0005886">
    <property type="term" value="C:plasma membrane"/>
    <property type="evidence" value="ECO:0007669"/>
    <property type="project" value="TreeGrafter"/>
</dbReference>
<dbReference type="PANTHER" id="PTHR45727:SF2">
    <property type="entry name" value="NPC INTRACELLULAR CHOLESTEROL TRANSPORTER 1"/>
    <property type="match status" value="1"/>
</dbReference>
<dbReference type="GO" id="GO:0030299">
    <property type="term" value="P:intestinal cholesterol absorption"/>
    <property type="evidence" value="ECO:0007669"/>
    <property type="project" value="TreeGrafter"/>
</dbReference>
<feature type="non-terminal residue" evidence="2">
    <location>
        <position position="1"/>
    </location>
</feature>
<proteinExistence type="predicted"/>
<sequence length="150" mass="17023">VLFILLFYLTCVSADCIWYGIGDHKDPVHPHYTFYEGRGRPLNDADAYQVLSKMCPTYALGPDTPLCCDKEQLNFFHESAKPAYELFRRCPSCWANFRMLLCAMTCDPNQAEFLTPTMVVGKLVFSVQYNLTKSFADSFFNSCKVGNVGL</sequence>
<feature type="domain" description="Niemann-Pick C1 N-terminal" evidence="1">
    <location>
        <begin position="14"/>
        <end position="144"/>
    </location>
</feature>
<dbReference type="GO" id="GO:0042632">
    <property type="term" value="P:cholesterol homeostasis"/>
    <property type="evidence" value="ECO:0007669"/>
    <property type="project" value="TreeGrafter"/>
</dbReference>
<dbReference type="AlphaFoldDB" id="A0A8T0CZL4"/>
<dbReference type="InterPro" id="IPR032190">
    <property type="entry name" value="NPC1_N"/>
</dbReference>
<accession>A0A8T0CZL4</accession>
<dbReference type="Proteomes" id="UP000699462">
    <property type="component" value="Unassembled WGS sequence"/>
</dbReference>
<name>A0A8T0CZL4_9TREM</name>
<comment type="caution">
    <text evidence="2">The sequence shown here is derived from an EMBL/GenBank/DDBJ whole genome shotgun (WGS) entry which is preliminary data.</text>
</comment>